<keyword evidence="6 12" id="KW-0479">Metal-binding</keyword>
<dbReference type="InterPro" id="IPR030846">
    <property type="entry name" value="DnaG_bac"/>
</dbReference>
<dbReference type="GO" id="GO:0006269">
    <property type="term" value="P:DNA replication, synthesis of primer"/>
    <property type="evidence" value="ECO:0007669"/>
    <property type="project" value="UniProtKB-UniRule"/>
</dbReference>
<dbReference type="InterPro" id="IPR013264">
    <property type="entry name" value="DNAG_N"/>
</dbReference>
<organism evidence="16 17">
    <name type="scientific">Butyrivibrio fibrisolvens</name>
    <dbReference type="NCBI Taxonomy" id="831"/>
    <lineage>
        <taxon>Bacteria</taxon>
        <taxon>Bacillati</taxon>
        <taxon>Bacillota</taxon>
        <taxon>Clostridia</taxon>
        <taxon>Lachnospirales</taxon>
        <taxon>Lachnospiraceae</taxon>
        <taxon>Butyrivibrio</taxon>
    </lineage>
</organism>
<dbReference type="GO" id="GO:0003899">
    <property type="term" value="F:DNA-directed RNA polymerase activity"/>
    <property type="evidence" value="ECO:0007669"/>
    <property type="project" value="UniProtKB-UniRule"/>
</dbReference>
<keyword evidence="9" id="KW-0460">Magnesium</keyword>
<proteinExistence type="inferred from homology"/>
<evidence type="ECO:0000256" key="7">
    <source>
        <dbReference type="ARBA" id="ARBA00022771"/>
    </source>
</evidence>
<evidence type="ECO:0000256" key="9">
    <source>
        <dbReference type="ARBA" id="ARBA00022842"/>
    </source>
</evidence>
<dbReference type="Pfam" id="PF01807">
    <property type="entry name" value="Zn_ribbon_DnaG"/>
    <property type="match status" value="1"/>
</dbReference>
<dbReference type="Proteomes" id="UP000245488">
    <property type="component" value="Chromosome"/>
</dbReference>
<dbReference type="Gene3D" id="3.90.580.10">
    <property type="entry name" value="Zinc finger, CHC2-type domain"/>
    <property type="match status" value="1"/>
</dbReference>
<dbReference type="PANTHER" id="PTHR30313">
    <property type="entry name" value="DNA PRIMASE"/>
    <property type="match status" value="1"/>
</dbReference>
<dbReference type="InterPro" id="IPR034151">
    <property type="entry name" value="TOPRIM_DnaG_bac"/>
</dbReference>
<dbReference type="PROSITE" id="PS50880">
    <property type="entry name" value="TOPRIM"/>
    <property type="match status" value="1"/>
</dbReference>
<dbReference type="GO" id="GO:0005737">
    <property type="term" value="C:cytoplasm"/>
    <property type="evidence" value="ECO:0007669"/>
    <property type="project" value="TreeGrafter"/>
</dbReference>
<dbReference type="InterPro" id="IPR002694">
    <property type="entry name" value="Znf_CHC2"/>
</dbReference>
<evidence type="ECO:0000256" key="8">
    <source>
        <dbReference type="ARBA" id="ARBA00022833"/>
    </source>
</evidence>
<dbReference type="PIRSF" id="PIRSF002811">
    <property type="entry name" value="DnaG"/>
    <property type="match status" value="1"/>
</dbReference>
<gene>
    <name evidence="12" type="primary">dnaG</name>
    <name evidence="16" type="ORF">CPT75_19160</name>
</gene>
<evidence type="ECO:0000256" key="3">
    <source>
        <dbReference type="ARBA" id="ARBA00022679"/>
    </source>
</evidence>
<keyword evidence="11 12" id="KW-0804">Transcription</keyword>
<dbReference type="SUPFAM" id="SSF56731">
    <property type="entry name" value="DNA primase core"/>
    <property type="match status" value="1"/>
</dbReference>
<dbReference type="FunFam" id="3.90.580.10:FF:000001">
    <property type="entry name" value="DNA primase"/>
    <property type="match status" value="1"/>
</dbReference>
<evidence type="ECO:0000256" key="10">
    <source>
        <dbReference type="ARBA" id="ARBA00023125"/>
    </source>
</evidence>
<dbReference type="InterPro" id="IPR016136">
    <property type="entry name" value="DNA_helicase_N/primase_C"/>
</dbReference>
<dbReference type="SMART" id="SM00400">
    <property type="entry name" value="ZnF_CHCC"/>
    <property type="match status" value="1"/>
</dbReference>
<reference evidence="16 17" key="1">
    <citation type="submission" date="2017-09" db="EMBL/GenBank/DDBJ databases">
        <title>High-quality draft genome sequence of Butyrivibrio fibrisolvens INBov1, isolated from cow rumen.</title>
        <authorList>
            <person name="Rodriguez Hernaez J."/>
            <person name="Rivarola M."/>
            <person name="Paniego N."/>
            <person name="Cravero S."/>
            <person name="Ceron Cucchi M."/>
            <person name="Martinez M.C."/>
        </authorList>
    </citation>
    <scope>NUCLEOTIDE SEQUENCE [LARGE SCALE GENOMIC DNA]</scope>
    <source>
        <strain evidence="16 17">INBov1</strain>
    </source>
</reference>
<dbReference type="Gene3D" id="3.90.980.10">
    <property type="entry name" value="DNA primase, catalytic core, N-terminal domain"/>
    <property type="match status" value="1"/>
</dbReference>
<dbReference type="Pfam" id="PF13155">
    <property type="entry name" value="Toprim_2"/>
    <property type="match status" value="1"/>
</dbReference>
<evidence type="ECO:0000313" key="17">
    <source>
        <dbReference type="Proteomes" id="UP000245488"/>
    </source>
</evidence>
<sequence length="595" mass="67855">MMQFTPELIEEIRSRNDIVDVIGQYVHLEKKGSNYMGLCPFHNEKSPSFSVSQSKQMYHCFGCGVGGDVFSFLQRYNSLTFPEAVKELADRSGVALSAADDTEEARKERSQRQLLYDINKEAAKYYFYELRGTGGKTGLDYFQKRKLSNETMQKFGLGYSPVGAGNLVNYLRKKGYSDEIMILAGLASHDEKRGTHDVFWNRVMFPIFDINNRVIGFGGRVLGDAKPKYVNTNDTPIFNKRRNLYGLSFAKNSKAGNFILCEGYMDVIAMHQAGFTQAVASLGTAFTAEQAQLIKRYTQEVILSYDSDGPGVKAELRAIQILKEAGLRGKALNLEPYKDPDEFIKNEGQEAFEKRLRNAENTFFFEIRIMQRDYDMTDPAGKTAYYRAVARRLCEFSESLERENYIQATAAKLAIPIGDLKNLVVSIASEGITSKQSGKDIKAYQNQRRRDPKDNILRPQRLLLTWIADEPDIYKIVKKYISPDDFTDELYRKVAEKMYEGLDAGRFLAASILSLFPDDEEQQSRVSEIFNTNLVRIETREEKEKALHDIIYDIRRMSYEKKKSEIQLGDANALKTIVDSKKKLEELAHSRIGLD</sequence>
<dbReference type="InterPro" id="IPR006171">
    <property type="entry name" value="TOPRIM_dom"/>
</dbReference>
<dbReference type="NCBIfam" id="TIGR01391">
    <property type="entry name" value="dnaG"/>
    <property type="match status" value="1"/>
</dbReference>
<keyword evidence="3 12" id="KW-0808">Transferase</keyword>
<accession>A0A317G761</accession>
<evidence type="ECO:0000313" key="16">
    <source>
        <dbReference type="EMBL" id="PWT29497.1"/>
    </source>
</evidence>
<evidence type="ECO:0000256" key="4">
    <source>
        <dbReference type="ARBA" id="ARBA00022695"/>
    </source>
</evidence>
<dbReference type="EMBL" id="NXNG01000001">
    <property type="protein sequence ID" value="PWT29497.1"/>
    <property type="molecule type" value="Genomic_DNA"/>
</dbReference>
<comment type="catalytic activity">
    <reaction evidence="12">
        <text>ssDNA + n NTP = ssDNA/pppN(pN)n-1 hybrid + (n-1) diphosphate.</text>
        <dbReference type="EC" id="2.7.7.101"/>
    </reaction>
</comment>
<comment type="subunit">
    <text evidence="12">Monomer. Interacts with DnaB.</text>
</comment>
<dbReference type="InterPro" id="IPR037068">
    <property type="entry name" value="DNA_primase_core_N_sf"/>
</dbReference>
<keyword evidence="2 12" id="KW-0639">Primosome</keyword>
<dbReference type="SMART" id="SM00493">
    <property type="entry name" value="TOPRIM"/>
    <property type="match status" value="1"/>
</dbReference>
<keyword evidence="4 12" id="KW-0548">Nucleotidyltransferase</keyword>
<evidence type="ECO:0000256" key="2">
    <source>
        <dbReference type="ARBA" id="ARBA00022515"/>
    </source>
</evidence>
<dbReference type="InterPro" id="IPR050219">
    <property type="entry name" value="DnaG_primase"/>
</dbReference>
<dbReference type="HAMAP" id="MF_00974">
    <property type="entry name" value="DNA_primase_DnaG"/>
    <property type="match status" value="1"/>
</dbReference>
<dbReference type="CDD" id="cd03364">
    <property type="entry name" value="TOPRIM_DnaG_primases"/>
    <property type="match status" value="1"/>
</dbReference>
<dbReference type="GO" id="GO:1990077">
    <property type="term" value="C:primosome complex"/>
    <property type="evidence" value="ECO:0007669"/>
    <property type="project" value="UniProtKB-KW"/>
</dbReference>
<dbReference type="AlphaFoldDB" id="A0A317G761"/>
<dbReference type="GO" id="GO:0003677">
    <property type="term" value="F:DNA binding"/>
    <property type="evidence" value="ECO:0007669"/>
    <property type="project" value="UniProtKB-KW"/>
</dbReference>
<feature type="zinc finger region" description="CHC2-type" evidence="12 14">
    <location>
        <begin position="39"/>
        <end position="63"/>
    </location>
</feature>
<evidence type="ECO:0000256" key="1">
    <source>
        <dbReference type="ARBA" id="ARBA00022478"/>
    </source>
</evidence>
<dbReference type="Pfam" id="PF08275">
    <property type="entry name" value="DNAG_N"/>
    <property type="match status" value="1"/>
</dbReference>
<dbReference type="PANTHER" id="PTHR30313:SF2">
    <property type="entry name" value="DNA PRIMASE"/>
    <property type="match status" value="1"/>
</dbReference>
<comment type="function">
    <text evidence="12 13">RNA polymerase that catalyzes the synthesis of short RNA molecules used as primers for DNA polymerase during DNA replication.</text>
</comment>
<comment type="cofactor">
    <cofactor evidence="12 13 14">
        <name>Zn(2+)</name>
        <dbReference type="ChEBI" id="CHEBI:29105"/>
    </cofactor>
    <text evidence="12 13 14">Binds 1 zinc ion per monomer.</text>
</comment>
<dbReference type="InterPro" id="IPR036977">
    <property type="entry name" value="DNA_primase_Znf_CHC2"/>
</dbReference>
<protein>
    <recommendedName>
        <fullName evidence="12 13">DNA primase</fullName>
        <ecNumber evidence="12">2.7.7.101</ecNumber>
    </recommendedName>
</protein>
<keyword evidence="8 12" id="KW-0862">Zinc</keyword>
<keyword evidence="1 12" id="KW-0240">DNA-directed RNA polymerase</keyword>
<keyword evidence="7 12" id="KW-0863">Zinc-finger</keyword>
<dbReference type="Gene3D" id="3.40.1360.10">
    <property type="match status" value="1"/>
</dbReference>
<keyword evidence="17" id="KW-1185">Reference proteome</keyword>
<dbReference type="Gene3D" id="1.10.860.10">
    <property type="entry name" value="DNAb Helicase, Chain A"/>
    <property type="match status" value="1"/>
</dbReference>
<evidence type="ECO:0000256" key="14">
    <source>
        <dbReference type="PIRSR" id="PIRSR002811-1"/>
    </source>
</evidence>
<keyword evidence="5 12" id="KW-0235">DNA replication</keyword>
<keyword evidence="10 12" id="KW-0238">DNA-binding</keyword>
<evidence type="ECO:0000256" key="11">
    <source>
        <dbReference type="ARBA" id="ARBA00023163"/>
    </source>
</evidence>
<name>A0A317G761_BUTFI</name>
<evidence type="ECO:0000256" key="5">
    <source>
        <dbReference type="ARBA" id="ARBA00022705"/>
    </source>
</evidence>
<dbReference type="EC" id="2.7.7.101" evidence="12"/>
<evidence type="ECO:0000256" key="6">
    <source>
        <dbReference type="ARBA" id="ARBA00022723"/>
    </source>
</evidence>
<dbReference type="InterPro" id="IPR006295">
    <property type="entry name" value="DNA_primase_DnaG"/>
</dbReference>
<evidence type="ECO:0000259" key="15">
    <source>
        <dbReference type="PROSITE" id="PS50880"/>
    </source>
</evidence>
<dbReference type="SUPFAM" id="SSF57783">
    <property type="entry name" value="Zinc beta-ribbon"/>
    <property type="match status" value="1"/>
</dbReference>
<dbReference type="GO" id="GO:0008270">
    <property type="term" value="F:zinc ion binding"/>
    <property type="evidence" value="ECO:0007669"/>
    <property type="project" value="UniProtKB-UniRule"/>
</dbReference>
<feature type="domain" description="Toprim" evidence="15">
    <location>
        <begin position="256"/>
        <end position="337"/>
    </location>
</feature>
<comment type="similarity">
    <text evidence="12 13">Belongs to the DnaG primase family.</text>
</comment>
<evidence type="ECO:0000256" key="13">
    <source>
        <dbReference type="PIRNR" id="PIRNR002811"/>
    </source>
</evidence>
<comment type="caution">
    <text evidence="16">The sequence shown here is derived from an EMBL/GenBank/DDBJ whole genome shotgun (WGS) entry which is preliminary data.</text>
</comment>
<evidence type="ECO:0000256" key="12">
    <source>
        <dbReference type="HAMAP-Rule" id="MF_00974"/>
    </source>
</evidence>
<dbReference type="GO" id="GO:0000428">
    <property type="term" value="C:DNA-directed RNA polymerase complex"/>
    <property type="evidence" value="ECO:0007669"/>
    <property type="project" value="UniProtKB-KW"/>
</dbReference>
<comment type="domain">
    <text evidence="12">Contains an N-terminal zinc-binding domain, a central core domain that contains the primase activity, and a C-terminal DnaB-binding domain.</text>
</comment>